<evidence type="ECO:0000313" key="6">
    <source>
        <dbReference type="EMBL" id="MDR6268339.1"/>
    </source>
</evidence>
<keyword evidence="7" id="KW-1185">Reference proteome</keyword>
<keyword evidence="3 6" id="KW-0238">DNA-binding</keyword>
<sequence length="296" mass="31067">MDIRQLRTFAAVAEEESFTYAAIRLKLAQPAVSAQVRQLEDELGLRLFQRGSRQSLLTDAGAKLLPLAYKALAGVESIRVEAAQLRGLLSGRLSIGTLQATTLPALVEMISDFHEAHPGVQIALSEAGSADLLAGVAAGRFDVVLAGLTGERPPGLVSIPVFDEAVVLAVAESDPLAPRTSVAVTEVAGRQLIALPPGSGSRTAAESLWRAAGIPFRPDLQASDPAAVAALAARGLGVAVLNESAGRFARGVRLLSFDGAQPRSRVDLLWADEASPAVLKFIELAREHGLSGRPRH</sequence>
<proteinExistence type="inferred from homology"/>
<keyword evidence="2" id="KW-0805">Transcription regulation</keyword>
<evidence type="ECO:0000256" key="3">
    <source>
        <dbReference type="ARBA" id="ARBA00023125"/>
    </source>
</evidence>
<gene>
    <name evidence="6" type="ORF">JOE69_000577</name>
</gene>
<name>A0ABU1J7D7_9MICC</name>
<dbReference type="GO" id="GO:0003677">
    <property type="term" value="F:DNA binding"/>
    <property type="evidence" value="ECO:0007669"/>
    <property type="project" value="UniProtKB-KW"/>
</dbReference>
<organism evidence="6 7">
    <name type="scientific">Arthrobacter russicus</name>
    <dbReference type="NCBI Taxonomy" id="172040"/>
    <lineage>
        <taxon>Bacteria</taxon>
        <taxon>Bacillati</taxon>
        <taxon>Actinomycetota</taxon>
        <taxon>Actinomycetes</taxon>
        <taxon>Micrococcales</taxon>
        <taxon>Micrococcaceae</taxon>
        <taxon>Arthrobacter</taxon>
    </lineage>
</organism>
<evidence type="ECO:0000256" key="1">
    <source>
        <dbReference type="ARBA" id="ARBA00009437"/>
    </source>
</evidence>
<dbReference type="PANTHER" id="PTHR30346">
    <property type="entry name" value="TRANSCRIPTIONAL DUAL REGULATOR HCAR-RELATED"/>
    <property type="match status" value="1"/>
</dbReference>
<feature type="domain" description="HTH lysR-type" evidence="5">
    <location>
        <begin position="1"/>
        <end position="58"/>
    </location>
</feature>
<evidence type="ECO:0000256" key="4">
    <source>
        <dbReference type="ARBA" id="ARBA00023163"/>
    </source>
</evidence>
<comment type="similarity">
    <text evidence="1">Belongs to the LysR transcriptional regulatory family.</text>
</comment>
<dbReference type="Proteomes" id="UP001185069">
    <property type="component" value="Unassembled WGS sequence"/>
</dbReference>
<dbReference type="InterPro" id="IPR005119">
    <property type="entry name" value="LysR_subst-bd"/>
</dbReference>
<dbReference type="EMBL" id="JAVDQF010000001">
    <property type="protein sequence ID" value="MDR6268339.1"/>
    <property type="molecule type" value="Genomic_DNA"/>
</dbReference>
<dbReference type="InterPro" id="IPR036388">
    <property type="entry name" value="WH-like_DNA-bd_sf"/>
</dbReference>
<dbReference type="Pfam" id="PF03466">
    <property type="entry name" value="LysR_substrate"/>
    <property type="match status" value="1"/>
</dbReference>
<reference evidence="6 7" key="1">
    <citation type="submission" date="2023-07" db="EMBL/GenBank/DDBJ databases">
        <title>Sequencing the genomes of 1000 actinobacteria strains.</title>
        <authorList>
            <person name="Klenk H.-P."/>
        </authorList>
    </citation>
    <scope>NUCLEOTIDE SEQUENCE [LARGE SCALE GENOMIC DNA]</scope>
    <source>
        <strain evidence="6 7">DSM 14555</strain>
    </source>
</reference>
<dbReference type="SUPFAM" id="SSF53850">
    <property type="entry name" value="Periplasmic binding protein-like II"/>
    <property type="match status" value="1"/>
</dbReference>
<dbReference type="RefSeq" id="WP_309795961.1">
    <property type="nucleotide sequence ID" value="NZ_BAAAHY010000006.1"/>
</dbReference>
<dbReference type="Pfam" id="PF00126">
    <property type="entry name" value="HTH_1"/>
    <property type="match status" value="1"/>
</dbReference>
<dbReference type="Gene3D" id="1.10.10.10">
    <property type="entry name" value="Winged helix-like DNA-binding domain superfamily/Winged helix DNA-binding domain"/>
    <property type="match status" value="1"/>
</dbReference>
<dbReference type="PROSITE" id="PS50931">
    <property type="entry name" value="HTH_LYSR"/>
    <property type="match status" value="1"/>
</dbReference>
<evidence type="ECO:0000256" key="2">
    <source>
        <dbReference type="ARBA" id="ARBA00023015"/>
    </source>
</evidence>
<dbReference type="InterPro" id="IPR036390">
    <property type="entry name" value="WH_DNA-bd_sf"/>
</dbReference>
<dbReference type="InterPro" id="IPR000847">
    <property type="entry name" value="LysR_HTH_N"/>
</dbReference>
<evidence type="ECO:0000313" key="7">
    <source>
        <dbReference type="Proteomes" id="UP001185069"/>
    </source>
</evidence>
<accession>A0ABU1J7D7</accession>
<keyword evidence="4" id="KW-0804">Transcription</keyword>
<protein>
    <submittedName>
        <fullName evidence="6">DNA-binding transcriptional LysR family regulator</fullName>
    </submittedName>
</protein>
<comment type="caution">
    <text evidence="6">The sequence shown here is derived from an EMBL/GenBank/DDBJ whole genome shotgun (WGS) entry which is preliminary data.</text>
</comment>
<dbReference type="PANTHER" id="PTHR30346:SF28">
    <property type="entry name" value="HTH-TYPE TRANSCRIPTIONAL REGULATOR CYNR"/>
    <property type="match status" value="1"/>
</dbReference>
<dbReference type="SUPFAM" id="SSF46785">
    <property type="entry name" value="Winged helix' DNA-binding domain"/>
    <property type="match status" value="1"/>
</dbReference>
<evidence type="ECO:0000259" key="5">
    <source>
        <dbReference type="PROSITE" id="PS50931"/>
    </source>
</evidence>
<dbReference type="Gene3D" id="3.40.190.290">
    <property type="match status" value="1"/>
</dbReference>
<dbReference type="PRINTS" id="PR00039">
    <property type="entry name" value="HTHLYSR"/>
</dbReference>